<evidence type="ECO:0000313" key="3">
    <source>
        <dbReference type="EMBL" id="KAG7345745.1"/>
    </source>
</evidence>
<keyword evidence="2" id="KW-0812">Transmembrane</keyword>
<sequence>MTSDTSHGNSDSGQNSESNENETRNNDIDIKEGYGHQQQPRMGVFAIFVMDSLAYLVLLTILNFYGPSAVQENIVALLLLYLLTAMHGYFLFEKGEKSNRIFGYVLTQLVTVTMFRQYGWPEMSFTGLVLALWVLQMVALVLDVNIYLSKRTEFKTIEAQQLSHLRPLLGVVVPSTTCAELETEPEGELGKKKIQLVRDRAQLRKGLMILICNSVIALFSLLNIIFRGF</sequence>
<evidence type="ECO:0000256" key="2">
    <source>
        <dbReference type="SAM" id="Phobius"/>
    </source>
</evidence>
<organism evidence="3 4">
    <name type="scientific">Nitzschia inconspicua</name>
    <dbReference type="NCBI Taxonomy" id="303405"/>
    <lineage>
        <taxon>Eukaryota</taxon>
        <taxon>Sar</taxon>
        <taxon>Stramenopiles</taxon>
        <taxon>Ochrophyta</taxon>
        <taxon>Bacillariophyta</taxon>
        <taxon>Bacillariophyceae</taxon>
        <taxon>Bacillariophycidae</taxon>
        <taxon>Bacillariales</taxon>
        <taxon>Bacillariaceae</taxon>
        <taxon>Nitzschia</taxon>
    </lineage>
</organism>
<feature type="transmembrane region" description="Helical" evidence="2">
    <location>
        <begin position="74"/>
        <end position="92"/>
    </location>
</feature>
<dbReference type="EMBL" id="JAGRRH010000022">
    <property type="protein sequence ID" value="KAG7345745.1"/>
    <property type="molecule type" value="Genomic_DNA"/>
</dbReference>
<keyword evidence="2" id="KW-0472">Membrane</keyword>
<evidence type="ECO:0000256" key="1">
    <source>
        <dbReference type="SAM" id="MobiDB-lite"/>
    </source>
</evidence>
<protein>
    <submittedName>
        <fullName evidence="3">Uncharacterized protein</fullName>
    </submittedName>
</protein>
<comment type="caution">
    <text evidence="3">The sequence shown here is derived from an EMBL/GenBank/DDBJ whole genome shotgun (WGS) entry which is preliminary data.</text>
</comment>
<dbReference type="AlphaFoldDB" id="A0A9K3PFW9"/>
<dbReference type="Proteomes" id="UP000693970">
    <property type="component" value="Unassembled WGS sequence"/>
</dbReference>
<keyword evidence="4" id="KW-1185">Reference proteome</keyword>
<name>A0A9K3PFW9_9STRA</name>
<feature type="transmembrane region" description="Helical" evidence="2">
    <location>
        <begin position="207"/>
        <end position="226"/>
    </location>
</feature>
<feature type="region of interest" description="Disordered" evidence="1">
    <location>
        <begin position="1"/>
        <end position="27"/>
    </location>
</feature>
<evidence type="ECO:0000313" key="4">
    <source>
        <dbReference type="Proteomes" id="UP000693970"/>
    </source>
</evidence>
<feature type="compositionally biased region" description="Polar residues" evidence="1">
    <location>
        <begin position="1"/>
        <end position="14"/>
    </location>
</feature>
<gene>
    <name evidence="3" type="ORF">IV203_033276</name>
</gene>
<reference evidence="3" key="1">
    <citation type="journal article" date="2021" name="Sci. Rep.">
        <title>Diploid genomic architecture of Nitzschia inconspicua, an elite biomass production diatom.</title>
        <authorList>
            <person name="Oliver A."/>
            <person name="Podell S."/>
            <person name="Pinowska A."/>
            <person name="Traller J.C."/>
            <person name="Smith S.R."/>
            <person name="McClure R."/>
            <person name="Beliaev A."/>
            <person name="Bohutskyi P."/>
            <person name="Hill E.A."/>
            <person name="Rabines A."/>
            <person name="Zheng H."/>
            <person name="Allen L.Z."/>
            <person name="Kuo A."/>
            <person name="Grigoriev I.V."/>
            <person name="Allen A.E."/>
            <person name="Hazlebeck D."/>
            <person name="Allen E.E."/>
        </authorList>
    </citation>
    <scope>NUCLEOTIDE SEQUENCE</scope>
    <source>
        <strain evidence="3">Hildebrandi</strain>
    </source>
</reference>
<keyword evidence="2" id="KW-1133">Transmembrane helix</keyword>
<proteinExistence type="predicted"/>
<feature type="transmembrane region" description="Helical" evidence="2">
    <location>
        <begin position="125"/>
        <end position="148"/>
    </location>
</feature>
<reference evidence="3" key="2">
    <citation type="submission" date="2021-04" db="EMBL/GenBank/DDBJ databases">
        <authorList>
            <person name="Podell S."/>
        </authorList>
    </citation>
    <scope>NUCLEOTIDE SEQUENCE</scope>
    <source>
        <strain evidence="3">Hildebrandi</strain>
    </source>
</reference>
<feature type="transmembrane region" description="Helical" evidence="2">
    <location>
        <begin position="42"/>
        <end position="62"/>
    </location>
</feature>
<accession>A0A9K3PFW9</accession>